<evidence type="ECO:0000313" key="4">
    <source>
        <dbReference type="Proteomes" id="UP000185596"/>
    </source>
</evidence>
<keyword evidence="2" id="KW-0732">Signal</keyword>
<dbReference type="EMBL" id="MSIE01000025">
    <property type="protein sequence ID" value="OLF16729.1"/>
    <property type="molecule type" value="Genomic_DNA"/>
</dbReference>
<proteinExistence type="inferred from homology"/>
<comment type="similarity">
    <text evidence="1">Belongs to the TolB family.</text>
</comment>
<dbReference type="PROSITE" id="PS51257">
    <property type="entry name" value="PROKAR_LIPOPROTEIN"/>
    <property type="match status" value="1"/>
</dbReference>
<feature type="chain" id="PRO_5039143649" description="Lipoprotein LpqB beta-propeller domain-containing protein" evidence="2">
    <location>
        <begin position="28"/>
        <end position="365"/>
    </location>
</feature>
<dbReference type="Pfam" id="PF07676">
    <property type="entry name" value="PD40"/>
    <property type="match status" value="2"/>
</dbReference>
<dbReference type="OrthoDB" id="3679865at2"/>
<dbReference type="AlphaFoldDB" id="A0A1Q8CQU4"/>
<accession>A0A1Q8CQU4</accession>
<dbReference type="Gene3D" id="2.120.10.30">
    <property type="entry name" value="TolB, C-terminal domain"/>
    <property type="match status" value="1"/>
</dbReference>
<dbReference type="InterPro" id="IPR011042">
    <property type="entry name" value="6-blade_b-propeller_TolB-like"/>
</dbReference>
<dbReference type="RefSeq" id="WP_075126239.1">
    <property type="nucleotide sequence ID" value="NZ_MSIE01000025.1"/>
</dbReference>
<gene>
    <name evidence="3" type="ORF">BU204_14760</name>
</gene>
<keyword evidence="4" id="KW-1185">Reference proteome</keyword>
<sequence length="365" mass="38912">MWRRTPVIAFWLVLAGLVSTGCSSSTAWPDLGRLAGPDVAALRVTGTEATGVEGPVRVSRDGDRLLRLVGDPCVTSLEGAGEQCIGNEVIADLAHAEWSPDGTRLVFTGDFWRRLRDPDVWVLDLADGRLENLTDDGVDQFDLSAPDPDAHIDLLPSWSPDGRSIRFARGHWDSGSSELMTVAVDGEGEPRSHGTIGCGRAEFVALAWSADRVAWTCGAHEPSVWTADHSGQNAVEVMRSKKGEDRMLLSFSPNGKWLLVDSGTQYVTSSPRPGGFARVVPATGGDPVPVADGDVAFPTWAPGGQAIAYVEPPGSVKVVAEPGGEPRELHSAERLAGVDGMRLAWAPKAILALLEGEPVRLTLEE</sequence>
<dbReference type="Proteomes" id="UP000185596">
    <property type="component" value="Unassembled WGS sequence"/>
</dbReference>
<comment type="caution">
    <text evidence="3">The sequence shown here is derived from an EMBL/GenBank/DDBJ whole genome shotgun (WGS) entry which is preliminary data.</text>
</comment>
<evidence type="ECO:0000256" key="1">
    <source>
        <dbReference type="ARBA" id="ARBA00009820"/>
    </source>
</evidence>
<organism evidence="3 4">
    <name type="scientific">Actinophytocola xanthii</name>
    <dbReference type="NCBI Taxonomy" id="1912961"/>
    <lineage>
        <taxon>Bacteria</taxon>
        <taxon>Bacillati</taxon>
        <taxon>Actinomycetota</taxon>
        <taxon>Actinomycetes</taxon>
        <taxon>Pseudonocardiales</taxon>
        <taxon>Pseudonocardiaceae</taxon>
    </lineage>
</organism>
<dbReference type="PANTHER" id="PTHR36842:SF1">
    <property type="entry name" value="PROTEIN TOLB"/>
    <property type="match status" value="1"/>
</dbReference>
<dbReference type="PANTHER" id="PTHR36842">
    <property type="entry name" value="PROTEIN TOLB HOMOLOG"/>
    <property type="match status" value="1"/>
</dbReference>
<dbReference type="InterPro" id="IPR011659">
    <property type="entry name" value="WD40"/>
</dbReference>
<evidence type="ECO:0000313" key="3">
    <source>
        <dbReference type="EMBL" id="OLF16729.1"/>
    </source>
</evidence>
<evidence type="ECO:0008006" key="5">
    <source>
        <dbReference type="Google" id="ProtNLM"/>
    </source>
</evidence>
<name>A0A1Q8CQU4_9PSEU</name>
<protein>
    <recommendedName>
        <fullName evidence="5">Lipoprotein LpqB beta-propeller domain-containing protein</fullName>
    </recommendedName>
</protein>
<dbReference type="STRING" id="1912961.BU204_14760"/>
<reference evidence="3 4" key="1">
    <citation type="submission" date="2016-12" db="EMBL/GenBank/DDBJ databases">
        <title>The draft genome sequence of Actinophytocola sp. 11-183.</title>
        <authorList>
            <person name="Wang W."/>
            <person name="Yuan L."/>
        </authorList>
    </citation>
    <scope>NUCLEOTIDE SEQUENCE [LARGE SCALE GENOMIC DNA]</scope>
    <source>
        <strain evidence="3 4">11-183</strain>
    </source>
</reference>
<dbReference type="SUPFAM" id="SSF82171">
    <property type="entry name" value="DPP6 N-terminal domain-like"/>
    <property type="match status" value="1"/>
</dbReference>
<evidence type="ECO:0000256" key="2">
    <source>
        <dbReference type="SAM" id="SignalP"/>
    </source>
</evidence>
<feature type="signal peptide" evidence="2">
    <location>
        <begin position="1"/>
        <end position="27"/>
    </location>
</feature>